<dbReference type="GeneID" id="18922825"/>
<reference evidence="3" key="1">
    <citation type="journal article" date="2011" name="Proc. Natl. Acad. Sci. U.S.A.">
        <title>Obligate biotrophy features unraveled by the genomic analysis of rust fungi.</title>
        <authorList>
            <person name="Duplessis S."/>
            <person name="Cuomo C.A."/>
            <person name="Lin Y.-C."/>
            <person name="Aerts A."/>
            <person name="Tisserant E."/>
            <person name="Veneault-Fourrey C."/>
            <person name="Joly D.L."/>
            <person name="Hacquard S."/>
            <person name="Amselem J."/>
            <person name="Cantarel B.L."/>
            <person name="Chiu R."/>
            <person name="Coutinho P.M."/>
            <person name="Feau N."/>
            <person name="Field M."/>
            <person name="Frey P."/>
            <person name="Gelhaye E."/>
            <person name="Goldberg J."/>
            <person name="Grabherr M.G."/>
            <person name="Kodira C.D."/>
            <person name="Kohler A."/>
            <person name="Kuees U."/>
            <person name="Lindquist E.A."/>
            <person name="Lucas S.M."/>
            <person name="Mago R."/>
            <person name="Mauceli E."/>
            <person name="Morin E."/>
            <person name="Murat C."/>
            <person name="Pangilinan J.L."/>
            <person name="Park R."/>
            <person name="Pearson M."/>
            <person name="Quesneville H."/>
            <person name="Rouhier N."/>
            <person name="Sakthikumar S."/>
            <person name="Salamov A.A."/>
            <person name="Schmutz J."/>
            <person name="Selles B."/>
            <person name="Shapiro H."/>
            <person name="Tanguay P."/>
            <person name="Tuskan G.A."/>
            <person name="Henrissat B."/>
            <person name="Van de Peer Y."/>
            <person name="Rouze P."/>
            <person name="Ellis J.G."/>
            <person name="Dodds P.N."/>
            <person name="Schein J.E."/>
            <person name="Zhong S."/>
            <person name="Hamelin R.C."/>
            <person name="Grigoriev I.V."/>
            <person name="Szabo L.J."/>
            <person name="Martin F."/>
        </authorList>
    </citation>
    <scope>NUCLEOTIDE SEQUENCE [LARGE SCALE GENOMIC DNA]</scope>
    <source>
        <strain evidence="3">98AG31 / pathotype 3-4-7</strain>
    </source>
</reference>
<dbReference type="InParanoid" id="F4RKM7"/>
<organism evidence="3">
    <name type="scientific">Melampsora larici-populina (strain 98AG31 / pathotype 3-4-7)</name>
    <name type="common">Poplar leaf rust fungus</name>
    <dbReference type="NCBI Taxonomy" id="747676"/>
    <lineage>
        <taxon>Eukaryota</taxon>
        <taxon>Fungi</taxon>
        <taxon>Dikarya</taxon>
        <taxon>Basidiomycota</taxon>
        <taxon>Pucciniomycotina</taxon>
        <taxon>Pucciniomycetes</taxon>
        <taxon>Pucciniales</taxon>
        <taxon>Melampsoraceae</taxon>
        <taxon>Melampsora</taxon>
    </lineage>
</organism>
<feature type="region of interest" description="Disordered" evidence="1">
    <location>
        <begin position="75"/>
        <end position="97"/>
    </location>
</feature>
<feature type="compositionally biased region" description="Low complexity" evidence="1">
    <location>
        <begin position="86"/>
        <end position="97"/>
    </location>
</feature>
<dbReference type="Proteomes" id="UP000001072">
    <property type="component" value="Unassembled WGS sequence"/>
</dbReference>
<dbReference type="HOGENOM" id="CLU_921607_0_0_1"/>
<proteinExistence type="predicted"/>
<accession>F4RKM7</accession>
<dbReference type="RefSeq" id="XP_007409593.1">
    <property type="nucleotide sequence ID" value="XM_007409531.1"/>
</dbReference>
<evidence type="ECO:0000256" key="1">
    <source>
        <dbReference type="SAM" id="MobiDB-lite"/>
    </source>
</evidence>
<protein>
    <recommendedName>
        <fullName evidence="4">HAT C-terminal dimerisation domain-containing protein</fullName>
    </recommendedName>
</protein>
<dbReference type="EMBL" id="GL883105">
    <property type="protein sequence ID" value="EGG07151.1"/>
    <property type="molecule type" value="Genomic_DNA"/>
</dbReference>
<sequence length="302" mass="34181">MEGNGPTGLMVIPEFYALKLHLANWVKDLQVGNALLPMIVLMQDRFYEQAFGPHHFHTIRAGMLLQEKFTKRQKEIGSPQATEIPAATSDSNSTTSAKASSDVNIFQLFKAQEPQAQVDEMADYLQGTHPMLAKDDTRECKAIIPWWSIHGKSHDHCTPCTWIAQLNRLYSAVVHPIPCTPSPRRVWRVPRLYCLYTHQNGLSRQRLSRSQNLETMFLAEIVANGRFTHRLHPFSIITPAPKVRIGVLVKLSQSSDQFSQILTHHTKLLSSPQKPHPQESAKPIDQIKAVFDLEQLLKGLID</sequence>
<dbReference type="KEGG" id="mlr:MELLADRAFT_106176"/>
<keyword evidence="3" id="KW-1185">Reference proteome</keyword>
<name>F4RKM7_MELLP</name>
<dbReference type="OrthoDB" id="2505994at2759"/>
<evidence type="ECO:0008006" key="4">
    <source>
        <dbReference type="Google" id="ProtNLM"/>
    </source>
</evidence>
<dbReference type="AlphaFoldDB" id="F4RKM7"/>
<evidence type="ECO:0000313" key="3">
    <source>
        <dbReference type="Proteomes" id="UP000001072"/>
    </source>
</evidence>
<gene>
    <name evidence="2" type="ORF">MELLADRAFT_106176</name>
</gene>
<dbReference type="VEuPathDB" id="FungiDB:MELLADRAFT_106176"/>
<evidence type="ECO:0000313" key="2">
    <source>
        <dbReference type="EMBL" id="EGG07151.1"/>
    </source>
</evidence>